<sequence length="151" mass="17373">MRFQQIKELLHYLEQVHHQLGLCYGRMASQVDSERSRMLLVYLQGREDAASAHLHEYVAQLGEAVRETWLNQSFSEDMLPAITRFEMPASAQTQDIVTQVCRWEEQLVGELGHLARECPIPATTTLLDNLAGLEQTRLTRLVHGVHRFDDM</sequence>
<comment type="caution">
    <text evidence="1">The sequence shown here is derived from an EMBL/GenBank/DDBJ whole genome shotgun (WGS) entry which is preliminary data.</text>
</comment>
<proteinExistence type="predicted"/>
<gene>
    <name evidence="1" type="ORF">BJD16_07735</name>
</gene>
<dbReference type="STRING" id="646.BJD16_07735"/>
<dbReference type="OrthoDB" id="278693at2"/>
<organism evidence="1 2">
    <name type="scientific">Aeromonas sobria</name>
    <dbReference type="NCBI Taxonomy" id="646"/>
    <lineage>
        <taxon>Bacteria</taxon>
        <taxon>Pseudomonadati</taxon>
        <taxon>Pseudomonadota</taxon>
        <taxon>Gammaproteobacteria</taxon>
        <taxon>Aeromonadales</taxon>
        <taxon>Aeromonadaceae</taxon>
        <taxon>Aeromonas</taxon>
    </lineage>
</organism>
<dbReference type="Proteomes" id="UP000179934">
    <property type="component" value="Unassembled WGS sequence"/>
</dbReference>
<evidence type="ECO:0000313" key="1">
    <source>
        <dbReference type="EMBL" id="OHY95817.1"/>
    </source>
</evidence>
<dbReference type="EMBL" id="MKFU01000002">
    <property type="protein sequence ID" value="OHY95817.1"/>
    <property type="molecule type" value="Genomic_DNA"/>
</dbReference>
<protein>
    <submittedName>
        <fullName evidence="1">Uncharacterized protein</fullName>
    </submittedName>
</protein>
<accession>A0A1S2D681</accession>
<dbReference type="RefSeq" id="WP_042018530.1">
    <property type="nucleotide sequence ID" value="NZ_CDBW01000005.1"/>
</dbReference>
<reference evidence="1 2" key="1">
    <citation type="submission" date="2016-09" db="EMBL/GenBank/DDBJ databases">
        <title>Draft Genome Sequence of Aeromonas sobria Strain 08005, Isolated from Sick Rana catesbeiana.</title>
        <authorList>
            <person name="Yang Q."/>
        </authorList>
    </citation>
    <scope>NUCLEOTIDE SEQUENCE [LARGE SCALE GENOMIC DNA]</scope>
    <source>
        <strain evidence="1 2">08005</strain>
    </source>
</reference>
<evidence type="ECO:0000313" key="2">
    <source>
        <dbReference type="Proteomes" id="UP000179934"/>
    </source>
</evidence>
<name>A0A1S2D681_AERSO</name>
<dbReference type="GeneID" id="58920873"/>
<dbReference type="AlphaFoldDB" id="A0A1S2D681"/>